<evidence type="ECO:0000313" key="2">
    <source>
        <dbReference type="Proteomes" id="UP000828390"/>
    </source>
</evidence>
<dbReference type="Proteomes" id="UP000828390">
    <property type="component" value="Unassembled WGS sequence"/>
</dbReference>
<organism evidence="1 2">
    <name type="scientific">Dreissena polymorpha</name>
    <name type="common">Zebra mussel</name>
    <name type="synonym">Mytilus polymorpha</name>
    <dbReference type="NCBI Taxonomy" id="45954"/>
    <lineage>
        <taxon>Eukaryota</taxon>
        <taxon>Metazoa</taxon>
        <taxon>Spiralia</taxon>
        <taxon>Lophotrochozoa</taxon>
        <taxon>Mollusca</taxon>
        <taxon>Bivalvia</taxon>
        <taxon>Autobranchia</taxon>
        <taxon>Heteroconchia</taxon>
        <taxon>Euheterodonta</taxon>
        <taxon>Imparidentia</taxon>
        <taxon>Neoheterodontei</taxon>
        <taxon>Myida</taxon>
        <taxon>Dreissenoidea</taxon>
        <taxon>Dreissenidae</taxon>
        <taxon>Dreissena</taxon>
    </lineage>
</organism>
<dbReference type="Pfam" id="PF21960">
    <property type="entry name" value="RCF1-5-like_lid"/>
    <property type="match status" value="1"/>
</dbReference>
<accession>A0A9D4K3Q6</accession>
<comment type="caution">
    <text evidence="1">The sequence shown here is derived from an EMBL/GenBank/DDBJ whole genome shotgun (WGS) entry which is preliminary data.</text>
</comment>
<name>A0A9D4K3Q6_DREPO</name>
<reference evidence="1" key="2">
    <citation type="submission" date="2020-11" db="EMBL/GenBank/DDBJ databases">
        <authorList>
            <person name="McCartney M.A."/>
            <person name="Auch B."/>
            <person name="Kono T."/>
            <person name="Mallez S."/>
            <person name="Becker A."/>
            <person name="Gohl D.M."/>
            <person name="Silverstein K.A.T."/>
            <person name="Koren S."/>
            <person name="Bechman K.B."/>
            <person name="Herman A."/>
            <person name="Abrahante J.E."/>
            <person name="Garbe J."/>
        </authorList>
    </citation>
    <scope>NUCLEOTIDE SEQUENCE</scope>
    <source>
        <strain evidence="1">Duluth1</strain>
        <tissue evidence="1">Whole animal</tissue>
    </source>
</reference>
<dbReference type="AlphaFoldDB" id="A0A9D4K3Q6"/>
<protein>
    <submittedName>
        <fullName evidence="1">Uncharacterized protein</fullName>
    </submittedName>
</protein>
<dbReference type="FunFam" id="1.10.8.60:FF:000030">
    <property type="entry name" value="replication factor C subunit 3"/>
    <property type="match status" value="1"/>
</dbReference>
<dbReference type="Gene3D" id="1.10.8.60">
    <property type="match status" value="1"/>
</dbReference>
<dbReference type="EMBL" id="JAIWYP010000004">
    <property type="protein sequence ID" value="KAH3832448.1"/>
    <property type="molecule type" value="Genomic_DNA"/>
</dbReference>
<reference evidence="1" key="1">
    <citation type="journal article" date="2019" name="bioRxiv">
        <title>The Genome of the Zebra Mussel, Dreissena polymorpha: A Resource for Invasive Species Research.</title>
        <authorList>
            <person name="McCartney M.A."/>
            <person name="Auch B."/>
            <person name="Kono T."/>
            <person name="Mallez S."/>
            <person name="Zhang Y."/>
            <person name="Obille A."/>
            <person name="Becker A."/>
            <person name="Abrahante J.E."/>
            <person name="Garbe J."/>
            <person name="Badalamenti J.P."/>
            <person name="Herman A."/>
            <person name="Mangelson H."/>
            <person name="Liachko I."/>
            <person name="Sullivan S."/>
            <person name="Sone E.D."/>
            <person name="Koren S."/>
            <person name="Silverstein K.A.T."/>
            <person name="Beckman K.B."/>
            <person name="Gohl D.M."/>
        </authorList>
    </citation>
    <scope>NUCLEOTIDE SEQUENCE</scope>
    <source>
        <strain evidence="1">Duluth1</strain>
        <tissue evidence="1">Whole animal</tissue>
    </source>
</reference>
<sequence length="53" mass="6087">MPIMLSQVCQILQTKSKKEGLNLPMELARRIADKSNRNLCRALLLCETCRVQQ</sequence>
<gene>
    <name evidence="1" type="ORF">DPMN_105735</name>
</gene>
<keyword evidence="2" id="KW-1185">Reference proteome</keyword>
<evidence type="ECO:0000313" key="1">
    <source>
        <dbReference type="EMBL" id="KAH3832448.1"/>
    </source>
</evidence>
<proteinExistence type="predicted"/>